<name>A0A537J3U5_9BACT</name>
<dbReference type="SUPFAM" id="SSF54665">
    <property type="entry name" value="CO dehydrogenase molybdoprotein N-domain-like"/>
    <property type="match status" value="1"/>
</dbReference>
<feature type="domain" description="Aldehyde oxidase/xanthine dehydrogenase a/b hammerhead" evidence="3">
    <location>
        <begin position="21"/>
        <end position="134"/>
    </location>
</feature>
<proteinExistence type="predicted"/>
<dbReference type="PANTHER" id="PTHR11908:SF132">
    <property type="entry name" value="ALDEHYDE OXIDASE 1-RELATED"/>
    <property type="match status" value="1"/>
</dbReference>
<gene>
    <name evidence="4" type="ORF">E6H03_12460</name>
</gene>
<dbReference type="InterPro" id="IPR036856">
    <property type="entry name" value="Ald_Oxase/Xan_DH_a/b_sf"/>
</dbReference>
<organism evidence="4 5">
    <name type="scientific">Candidatus Segetimicrobium genomatis</name>
    <dbReference type="NCBI Taxonomy" id="2569760"/>
    <lineage>
        <taxon>Bacteria</taxon>
        <taxon>Bacillati</taxon>
        <taxon>Candidatus Sysuimicrobiota</taxon>
        <taxon>Candidatus Sysuimicrobiia</taxon>
        <taxon>Candidatus Sysuimicrobiales</taxon>
        <taxon>Candidatus Segetimicrobiaceae</taxon>
        <taxon>Candidatus Segetimicrobium</taxon>
    </lineage>
</organism>
<dbReference type="InterPro" id="IPR037165">
    <property type="entry name" value="AldOxase/xan_DH_Mopterin-bd_sf"/>
</dbReference>
<dbReference type="InterPro" id="IPR008274">
    <property type="entry name" value="AldOxase/xan_DH_MoCoBD1"/>
</dbReference>
<evidence type="ECO:0000313" key="4">
    <source>
        <dbReference type="EMBL" id="TMI78239.1"/>
    </source>
</evidence>
<keyword evidence="2" id="KW-0560">Oxidoreductase</keyword>
<evidence type="ECO:0000256" key="1">
    <source>
        <dbReference type="ARBA" id="ARBA00022505"/>
    </source>
</evidence>
<sequence length="774" mass="82827">MAVSQYVGARIKRIEDPKLIRGEGAFLDDLALGGLLHAVFIRSPHGHAKIRKVDLRRARAHPGVVAAVAAGDVQEIQRPLPAIPVKGMRGADHFPLAAQEVCYVGECVAVVVAEDLYAARDAADLVEVEYDPLPAVVDLERAARGAPFTHAGWDTNVAYTSTVERGDLDAAFRSAPVVVRQRMENQRVAPVSLEPRGTMAMYDGSLGQGLVTVWTSTQEAHSIRDGLSQVLGLDARRIRVVTPDVGGGFGAKLNTYPEDVLVTYLARRLRRPVKWVETRQENLQTTTHGRGQVVEVEVAAERDGRIRGMRSRVLADLGASLIYTTAIVPTLTPLMIQGPYEIPALRCDLTALYTNTCPTGAYRGAGRPEASYYLERVMDLVADEAGVDPAEVRRRNFIPSSRFPYKAASGAMYDSGDYAKPLDEVLRIADYTALRTEQAAQRRNGKIIGVGLASYVEICGFGPWELGTVRVNKDASATVVTGTSPHGQGDATGFAQIVADALTIPIEQISVVFGDTLLVQYGGGTSWSRSMSLGGSAVYLASQEVRKQILRIAANLLEAAPADLALADARVSVRGAPGRSVSIAEVAEAAYDAKHVPKDQAPGLEATSRFKSEGTTFPFGSHLSVVEIDPETGQVRIVRYVAVDDCGRVINPLLVDGQVHGGIAQGASQALLEAVKYDDQGQLITGTLAEYGIPSAHFLPRMERGTSVTPTPRNPLGAKGIGEAATIGSTPAVVNAVVDALSHLGVRHLDMPLRPERIASVLRKDSITAVRGGR</sequence>
<dbReference type="EMBL" id="VBAN01000437">
    <property type="protein sequence ID" value="TMI78239.1"/>
    <property type="molecule type" value="Genomic_DNA"/>
</dbReference>
<dbReference type="SUPFAM" id="SSF56003">
    <property type="entry name" value="Molybdenum cofactor-binding domain"/>
    <property type="match status" value="1"/>
</dbReference>
<dbReference type="InterPro" id="IPR000674">
    <property type="entry name" value="Ald_Oxase/Xan_DH_a/b"/>
</dbReference>
<dbReference type="Pfam" id="PF02738">
    <property type="entry name" value="MoCoBD_1"/>
    <property type="match status" value="1"/>
</dbReference>
<dbReference type="Pfam" id="PF01315">
    <property type="entry name" value="Ald_Xan_dh_C"/>
    <property type="match status" value="1"/>
</dbReference>
<evidence type="ECO:0000313" key="5">
    <source>
        <dbReference type="Proteomes" id="UP000318093"/>
    </source>
</evidence>
<dbReference type="Gene3D" id="3.90.1170.50">
    <property type="entry name" value="Aldehyde oxidase/xanthine dehydrogenase, a/b hammerhead"/>
    <property type="match status" value="1"/>
</dbReference>
<keyword evidence="1" id="KW-0500">Molybdenum</keyword>
<accession>A0A537J3U5</accession>
<dbReference type="AlphaFoldDB" id="A0A537J3U5"/>
<dbReference type="Gene3D" id="3.30.365.10">
    <property type="entry name" value="Aldehyde oxidase/xanthine dehydrogenase, molybdopterin binding domain"/>
    <property type="match status" value="4"/>
</dbReference>
<evidence type="ECO:0000256" key="2">
    <source>
        <dbReference type="ARBA" id="ARBA00023002"/>
    </source>
</evidence>
<protein>
    <submittedName>
        <fullName evidence="4">Xanthine dehydrogenase family protein</fullName>
    </submittedName>
</protein>
<dbReference type="InterPro" id="IPR046867">
    <property type="entry name" value="AldOxase/xan_DH_MoCoBD2"/>
</dbReference>
<dbReference type="Pfam" id="PF20256">
    <property type="entry name" value="MoCoBD_2"/>
    <property type="match status" value="1"/>
</dbReference>
<evidence type="ECO:0000259" key="3">
    <source>
        <dbReference type="SMART" id="SM01008"/>
    </source>
</evidence>
<reference evidence="4 5" key="1">
    <citation type="journal article" date="2019" name="Nat. Microbiol.">
        <title>Mediterranean grassland soil C-N compound turnover is dependent on rainfall and depth, and is mediated by genomically divergent microorganisms.</title>
        <authorList>
            <person name="Diamond S."/>
            <person name="Andeer P.F."/>
            <person name="Li Z."/>
            <person name="Crits-Christoph A."/>
            <person name="Burstein D."/>
            <person name="Anantharaman K."/>
            <person name="Lane K.R."/>
            <person name="Thomas B.C."/>
            <person name="Pan C."/>
            <person name="Northen T.R."/>
            <person name="Banfield J.F."/>
        </authorList>
    </citation>
    <scope>NUCLEOTIDE SEQUENCE [LARGE SCALE GENOMIC DNA]</scope>
    <source>
        <strain evidence="4">NP_6</strain>
    </source>
</reference>
<dbReference type="GO" id="GO:0016491">
    <property type="term" value="F:oxidoreductase activity"/>
    <property type="evidence" value="ECO:0007669"/>
    <property type="project" value="UniProtKB-KW"/>
</dbReference>
<dbReference type="InterPro" id="IPR016208">
    <property type="entry name" value="Ald_Oxase/xanthine_DH-like"/>
</dbReference>
<dbReference type="GO" id="GO:0005506">
    <property type="term" value="F:iron ion binding"/>
    <property type="evidence" value="ECO:0007669"/>
    <property type="project" value="InterPro"/>
</dbReference>
<comment type="caution">
    <text evidence="4">The sequence shown here is derived from an EMBL/GenBank/DDBJ whole genome shotgun (WGS) entry which is preliminary data.</text>
</comment>
<dbReference type="SMART" id="SM01008">
    <property type="entry name" value="Ald_Xan_dh_C"/>
    <property type="match status" value="1"/>
</dbReference>
<dbReference type="Proteomes" id="UP000318093">
    <property type="component" value="Unassembled WGS sequence"/>
</dbReference>
<dbReference type="PANTHER" id="PTHR11908">
    <property type="entry name" value="XANTHINE DEHYDROGENASE"/>
    <property type="match status" value="1"/>
</dbReference>